<accession>A0A6J5L7X5</accession>
<evidence type="ECO:0000313" key="1">
    <source>
        <dbReference type="EMBL" id="CAB4129473.1"/>
    </source>
</evidence>
<reference evidence="1" key="1">
    <citation type="submission" date="2020-04" db="EMBL/GenBank/DDBJ databases">
        <authorList>
            <person name="Chiriac C."/>
            <person name="Salcher M."/>
            <person name="Ghai R."/>
            <person name="Kavagutti S V."/>
        </authorList>
    </citation>
    <scope>NUCLEOTIDE SEQUENCE</scope>
</reference>
<gene>
    <name evidence="1" type="ORF">UFOVP117_5</name>
</gene>
<dbReference type="EMBL" id="LR796235">
    <property type="protein sequence ID" value="CAB4129473.1"/>
    <property type="molecule type" value="Genomic_DNA"/>
</dbReference>
<organism evidence="1">
    <name type="scientific">uncultured Caudovirales phage</name>
    <dbReference type="NCBI Taxonomy" id="2100421"/>
    <lineage>
        <taxon>Viruses</taxon>
        <taxon>Duplodnaviria</taxon>
        <taxon>Heunggongvirae</taxon>
        <taxon>Uroviricota</taxon>
        <taxon>Caudoviricetes</taxon>
        <taxon>Peduoviridae</taxon>
        <taxon>Maltschvirus</taxon>
        <taxon>Maltschvirus maltsch</taxon>
    </lineage>
</organism>
<sequence length="97" mass="10693">MAVEKEPVDTQQPSNKLSEISDRIRKDLITRNNYGGDKNIYGATNKDAIGDGDLQGKGTGSFLDIYNGGNITDNVERKSEIKINSYQPEKPYTIPTA</sequence>
<name>A0A6J5L7X5_9CAUD</name>
<proteinExistence type="predicted"/>
<protein>
    <submittedName>
        <fullName evidence="1">Uncharacterized protein</fullName>
    </submittedName>
</protein>